<dbReference type="EMBL" id="JAXCGZ010011941">
    <property type="protein sequence ID" value="KAK7073915.1"/>
    <property type="molecule type" value="Genomic_DNA"/>
</dbReference>
<evidence type="ECO:0000256" key="3">
    <source>
        <dbReference type="PROSITE-ProRule" id="PRU00023"/>
    </source>
</evidence>
<dbReference type="AlphaFoldDB" id="A0AAN9A6A1"/>
<dbReference type="GO" id="GO:0031436">
    <property type="term" value="C:BRCA1-BARD1 complex"/>
    <property type="evidence" value="ECO:0007669"/>
    <property type="project" value="TreeGrafter"/>
</dbReference>
<dbReference type="SMART" id="SM00248">
    <property type="entry name" value="ANK"/>
    <property type="match status" value="2"/>
</dbReference>
<keyword evidence="1" id="KW-0677">Repeat</keyword>
<evidence type="ECO:0000256" key="2">
    <source>
        <dbReference type="ARBA" id="ARBA00023043"/>
    </source>
</evidence>
<feature type="compositionally biased region" description="Polar residues" evidence="4">
    <location>
        <begin position="129"/>
        <end position="141"/>
    </location>
</feature>
<reference evidence="5 6" key="1">
    <citation type="submission" date="2023-11" db="EMBL/GenBank/DDBJ databases">
        <title>Halocaridina rubra genome assembly.</title>
        <authorList>
            <person name="Smith C."/>
        </authorList>
    </citation>
    <scope>NUCLEOTIDE SEQUENCE [LARGE SCALE GENOMIC DNA]</scope>
    <source>
        <strain evidence="5">EP-1</strain>
        <tissue evidence="5">Whole</tissue>
    </source>
</reference>
<protein>
    <submittedName>
        <fullName evidence="5">Uncharacterized protein</fullName>
    </submittedName>
</protein>
<feature type="region of interest" description="Disordered" evidence="4">
    <location>
        <begin position="129"/>
        <end position="159"/>
    </location>
</feature>
<keyword evidence="2 3" id="KW-0040">ANK repeat</keyword>
<dbReference type="Pfam" id="PF12796">
    <property type="entry name" value="Ank_2"/>
    <property type="match status" value="1"/>
</dbReference>
<dbReference type="PROSITE" id="PS50297">
    <property type="entry name" value="ANK_REP_REGION"/>
    <property type="match status" value="1"/>
</dbReference>
<dbReference type="GO" id="GO:0070531">
    <property type="term" value="C:BRCA1-A complex"/>
    <property type="evidence" value="ECO:0007669"/>
    <property type="project" value="TreeGrafter"/>
</dbReference>
<organism evidence="5 6">
    <name type="scientific">Halocaridina rubra</name>
    <name type="common">Hawaiian red shrimp</name>
    <dbReference type="NCBI Taxonomy" id="373956"/>
    <lineage>
        <taxon>Eukaryota</taxon>
        <taxon>Metazoa</taxon>
        <taxon>Ecdysozoa</taxon>
        <taxon>Arthropoda</taxon>
        <taxon>Crustacea</taxon>
        <taxon>Multicrustacea</taxon>
        <taxon>Malacostraca</taxon>
        <taxon>Eumalacostraca</taxon>
        <taxon>Eucarida</taxon>
        <taxon>Decapoda</taxon>
        <taxon>Pleocyemata</taxon>
        <taxon>Caridea</taxon>
        <taxon>Atyoidea</taxon>
        <taxon>Atyidae</taxon>
        <taxon>Halocaridina</taxon>
    </lineage>
</organism>
<dbReference type="SUPFAM" id="SSF48403">
    <property type="entry name" value="Ankyrin repeat"/>
    <property type="match status" value="1"/>
</dbReference>
<evidence type="ECO:0000313" key="6">
    <source>
        <dbReference type="Proteomes" id="UP001381693"/>
    </source>
</evidence>
<dbReference type="PANTHER" id="PTHR24171">
    <property type="entry name" value="ANKYRIN REPEAT DOMAIN-CONTAINING PROTEIN 39-RELATED"/>
    <property type="match status" value="1"/>
</dbReference>
<feature type="repeat" description="ANK" evidence="3">
    <location>
        <begin position="17"/>
        <end position="49"/>
    </location>
</feature>
<dbReference type="Proteomes" id="UP001381693">
    <property type="component" value="Unassembled WGS sequence"/>
</dbReference>
<dbReference type="GO" id="GO:0004842">
    <property type="term" value="F:ubiquitin-protein transferase activity"/>
    <property type="evidence" value="ECO:0007669"/>
    <property type="project" value="TreeGrafter"/>
</dbReference>
<name>A0AAN9A6A1_HALRR</name>
<proteinExistence type="predicted"/>
<dbReference type="InterPro" id="IPR036770">
    <property type="entry name" value="Ankyrin_rpt-contain_sf"/>
</dbReference>
<sequence>MNELISAGAKLDTQDKYGRTALIWAVRRGHRAIIKTLLKLGANPSIRDKSGQTSLQWAIRNGDKSTIEILSRALCSVPTTHAKNNFASGTPQCTNLTHIPSLDENQKGFMSSSVTYTLKNISSDLDITTTTSEPNYPSTDTVVPFNDNSKHMASTSRTSDLSPKSLIVPDVQILAVSCLLQWQRVKSCIYL</sequence>
<evidence type="ECO:0000256" key="1">
    <source>
        <dbReference type="ARBA" id="ARBA00022737"/>
    </source>
</evidence>
<keyword evidence="6" id="KW-1185">Reference proteome</keyword>
<dbReference type="PANTHER" id="PTHR24171:SF8">
    <property type="entry name" value="BRCA1-ASSOCIATED RING DOMAIN PROTEIN 1"/>
    <property type="match status" value="1"/>
</dbReference>
<evidence type="ECO:0000256" key="4">
    <source>
        <dbReference type="SAM" id="MobiDB-lite"/>
    </source>
</evidence>
<dbReference type="Gene3D" id="1.25.40.20">
    <property type="entry name" value="Ankyrin repeat-containing domain"/>
    <property type="match status" value="1"/>
</dbReference>
<dbReference type="InterPro" id="IPR002110">
    <property type="entry name" value="Ankyrin_rpt"/>
</dbReference>
<dbReference type="GO" id="GO:0085020">
    <property type="term" value="P:protein K6-linked ubiquitination"/>
    <property type="evidence" value="ECO:0007669"/>
    <property type="project" value="TreeGrafter"/>
</dbReference>
<accession>A0AAN9A6A1</accession>
<comment type="caution">
    <text evidence="5">The sequence shown here is derived from an EMBL/GenBank/DDBJ whole genome shotgun (WGS) entry which is preliminary data.</text>
</comment>
<gene>
    <name evidence="5" type="ORF">SK128_025571</name>
</gene>
<dbReference type="PROSITE" id="PS50088">
    <property type="entry name" value="ANK_REPEAT"/>
    <property type="match status" value="1"/>
</dbReference>
<evidence type="ECO:0000313" key="5">
    <source>
        <dbReference type="EMBL" id="KAK7073915.1"/>
    </source>
</evidence>